<feature type="domain" description="SGNH hydrolase-type esterase" evidence="2">
    <location>
        <begin position="65"/>
        <end position="315"/>
    </location>
</feature>
<dbReference type="InterPro" id="IPR036514">
    <property type="entry name" value="SGNH_hydro_sf"/>
</dbReference>
<dbReference type="InterPro" id="IPR013830">
    <property type="entry name" value="SGNH_hydro"/>
</dbReference>
<dbReference type="PANTHER" id="PTHR37981:SF1">
    <property type="entry name" value="SGNH HYDROLASE-TYPE ESTERASE DOMAIN-CONTAINING PROTEIN"/>
    <property type="match status" value="1"/>
</dbReference>
<dbReference type="Gene3D" id="3.40.50.1110">
    <property type="entry name" value="SGNH hydrolase"/>
    <property type="match status" value="1"/>
</dbReference>
<dbReference type="GO" id="GO:0016787">
    <property type="term" value="F:hydrolase activity"/>
    <property type="evidence" value="ECO:0007669"/>
    <property type="project" value="UniProtKB-KW"/>
</dbReference>
<gene>
    <name evidence="3" type="ORF">GCM10009547_29810</name>
</gene>
<proteinExistence type="predicted"/>
<dbReference type="RefSeq" id="WP_344606088.1">
    <property type="nucleotide sequence ID" value="NZ_BAAAHE010000024.1"/>
</dbReference>
<feature type="signal peptide" evidence="1">
    <location>
        <begin position="1"/>
        <end position="27"/>
    </location>
</feature>
<comment type="caution">
    <text evidence="3">The sequence shown here is derived from an EMBL/GenBank/DDBJ whole genome shotgun (WGS) entry which is preliminary data.</text>
</comment>
<evidence type="ECO:0000256" key="1">
    <source>
        <dbReference type="SAM" id="SignalP"/>
    </source>
</evidence>
<name>A0ABP3S3B4_9ACTN</name>
<reference evidence="4" key="1">
    <citation type="journal article" date="2019" name="Int. J. Syst. Evol. Microbiol.">
        <title>The Global Catalogue of Microorganisms (GCM) 10K type strain sequencing project: providing services to taxonomists for standard genome sequencing and annotation.</title>
        <authorList>
            <consortium name="The Broad Institute Genomics Platform"/>
            <consortium name="The Broad Institute Genome Sequencing Center for Infectious Disease"/>
            <person name="Wu L."/>
            <person name="Ma J."/>
        </authorList>
    </citation>
    <scope>NUCLEOTIDE SEQUENCE [LARGE SCALE GENOMIC DNA]</scope>
    <source>
        <strain evidence="4">JCM 10671</strain>
    </source>
</reference>
<dbReference type="EMBL" id="BAAAHE010000024">
    <property type="protein sequence ID" value="GAA0624675.1"/>
    <property type="molecule type" value="Genomic_DNA"/>
</dbReference>
<dbReference type="CDD" id="cd01823">
    <property type="entry name" value="SEST_like"/>
    <property type="match status" value="1"/>
</dbReference>
<sequence length="326" mass="33156">MVSPRRFLPVAVAVVAAAAVAIPFAVANEIGPGDEDTVTQVAADATAAPAAPVDALPAGPLRYVALGDSYTSAPGVPPVDPAAPAVCGRSAANYPHLVAKALGAELTDVSCGGADTMALYEEQAPGVGAQLDSLSRDTTLVTLGIGGNDNDLFATAIAGCAGKVGAVLGGDVAGALEERSSCRDRYGEQFRDDIAASGVMIEQALENIRAEAPLAKVVVVGYPNLLPTTEAGRLACLAAGVPFSAEDMEFLDEIERELNAMLRTAAEKTKNTYLDTYTPSLGHDMCAAPGVRWVEPTIPLSPAAPVHPNAAGQAAVADALVALLRS</sequence>
<dbReference type="Pfam" id="PF13472">
    <property type="entry name" value="Lipase_GDSL_2"/>
    <property type="match status" value="1"/>
</dbReference>
<organism evidence="3 4">
    <name type="scientific">Sporichthya brevicatena</name>
    <dbReference type="NCBI Taxonomy" id="171442"/>
    <lineage>
        <taxon>Bacteria</taxon>
        <taxon>Bacillati</taxon>
        <taxon>Actinomycetota</taxon>
        <taxon>Actinomycetes</taxon>
        <taxon>Sporichthyales</taxon>
        <taxon>Sporichthyaceae</taxon>
        <taxon>Sporichthya</taxon>
    </lineage>
</organism>
<dbReference type="PANTHER" id="PTHR37981">
    <property type="entry name" value="LIPASE 2"/>
    <property type="match status" value="1"/>
</dbReference>
<keyword evidence="4" id="KW-1185">Reference proteome</keyword>
<accession>A0ABP3S3B4</accession>
<dbReference type="InterPro" id="IPR037460">
    <property type="entry name" value="SEST-like"/>
</dbReference>
<keyword evidence="1" id="KW-0732">Signal</keyword>
<dbReference type="Proteomes" id="UP001500957">
    <property type="component" value="Unassembled WGS sequence"/>
</dbReference>
<feature type="chain" id="PRO_5046885901" evidence="1">
    <location>
        <begin position="28"/>
        <end position="326"/>
    </location>
</feature>
<evidence type="ECO:0000259" key="2">
    <source>
        <dbReference type="Pfam" id="PF13472"/>
    </source>
</evidence>
<protein>
    <submittedName>
        <fullName evidence="3">SGNH/GDSL hydrolase family protein</fullName>
    </submittedName>
</protein>
<evidence type="ECO:0000313" key="3">
    <source>
        <dbReference type="EMBL" id="GAA0624675.1"/>
    </source>
</evidence>
<evidence type="ECO:0000313" key="4">
    <source>
        <dbReference type="Proteomes" id="UP001500957"/>
    </source>
</evidence>
<dbReference type="SUPFAM" id="SSF52266">
    <property type="entry name" value="SGNH hydrolase"/>
    <property type="match status" value="1"/>
</dbReference>
<keyword evidence="3" id="KW-0378">Hydrolase</keyword>